<keyword evidence="20" id="KW-1185">Reference proteome</keyword>
<evidence type="ECO:0000256" key="10">
    <source>
        <dbReference type="ARBA" id="ARBA00022984"/>
    </source>
</evidence>
<dbReference type="InterPro" id="IPR001460">
    <property type="entry name" value="PCN-bd_Tpept"/>
</dbReference>
<evidence type="ECO:0000256" key="3">
    <source>
        <dbReference type="ARBA" id="ARBA00007739"/>
    </source>
</evidence>
<evidence type="ECO:0000256" key="15">
    <source>
        <dbReference type="SAM" id="MobiDB-lite"/>
    </source>
</evidence>
<dbReference type="InterPro" id="IPR036950">
    <property type="entry name" value="PBP_transglycosylase"/>
</dbReference>
<evidence type="ECO:0000256" key="11">
    <source>
        <dbReference type="ARBA" id="ARBA00023268"/>
    </source>
</evidence>
<dbReference type="Pfam" id="PF00912">
    <property type="entry name" value="Transgly"/>
    <property type="match status" value="1"/>
</dbReference>
<dbReference type="GO" id="GO:0008360">
    <property type="term" value="P:regulation of cell shape"/>
    <property type="evidence" value="ECO:0007669"/>
    <property type="project" value="UniProtKB-KW"/>
</dbReference>
<evidence type="ECO:0000256" key="13">
    <source>
        <dbReference type="ARBA" id="ARBA00034000"/>
    </source>
</evidence>
<keyword evidence="16" id="KW-0472">Membrane</keyword>
<evidence type="ECO:0000256" key="14">
    <source>
        <dbReference type="ARBA" id="ARBA00049902"/>
    </source>
</evidence>
<dbReference type="Pfam" id="PF00905">
    <property type="entry name" value="Transpeptidase"/>
    <property type="match status" value="1"/>
</dbReference>
<evidence type="ECO:0000256" key="2">
    <source>
        <dbReference type="ARBA" id="ARBA00007090"/>
    </source>
</evidence>
<dbReference type="InterPro" id="IPR012338">
    <property type="entry name" value="Beta-lactam/transpept-like"/>
</dbReference>
<keyword evidence="16" id="KW-0812">Transmembrane</keyword>
<name>A0A974NUS2_9SPHN</name>
<keyword evidence="9" id="KW-0133">Cell shape</keyword>
<protein>
    <submittedName>
        <fullName evidence="19">PBP1A family penicillin-binding protein</fullName>
    </submittedName>
</protein>
<comment type="similarity">
    <text evidence="2">In the C-terminal section; belongs to the transpeptidase family.</text>
</comment>
<dbReference type="SUPFAM" id="SSF53955">
    <property type="entry name" value="Lysozyme-like"/>
    <property type="match status" value="1"/>
</dbReference>
<feature type="region of interest" description="Disordered" evidence="15">
    <location>
        <begin position="1"/>
        <end position="57"/>
    </location>
</feature>
<evidence type="ECO:0000313" key="19">
    <source>
        <dbReference type="EMBL" id="QQV77282.1"/>
    </source>
</evidence>
<dbReference type="FunFam" id="1.10.3810.10:FF:000001">
    <property type="entry name" value="Penicillin-binding protein 1A"/>
    <property type="match status" value="1"/>
</dbReference>
<evidence type="ECO:0000256" key="1">
    <source>
        <dbReference type="ARBA" id="ARBA00004752"/>
    </source>
</evidence>
<feature type="transmembrane region" description="Helical" evidence="16">
    <location>
        <begin position="65"/>
        <end position="86"/>
    </location>
</feature>
<dbReference type="InterPro" id="IPR001264">
    <property type="entry name" value="Glyco_trans_51"/>
</dbReference>
<feature type="compositionally biased region" description="Basic and acidic residues" evidence="15">
    <location>
        <begin position="681"/>
        <end position="703"/>
    </location>
</feature>
<gene>
    <name evidence="19" type="ORF">H5J25_18585</name>
</gene>
<feature type="domain" description="Glycosyl transferase family 51" evidence="18">
    <location>
        <begin position="121"/>
        <end position="283"/>
    </location>
</feature>
<reference evidence="20" key="1">
    <citation type="submission" date="2020-09" db="EMBL/GenBank/DDBJ databases">
        <title>Sphingomonas sp., a new species isolated from pork steak.</title>
        <authorList>
            <person name="Heidler von Heilborn D."/>
        </authorList>
    </citation>
    <scope>NUCLEOTIDE SEQUENCE [LARGE SCALE GENOMIC DNA]</scope>
</reference>
<comment type="pathway">
    <text evidence="1">Cell wall biogenesis; peptidoglycan biosynthesis.</text>
</comment>
<dbReference type="GO" id="GO:0009252">
    <property type="term" value="P:peptidoglycan biosynthetic process"/>
    <property type="evidence" value="ECO:0007669"/>
    <property type="project" value="UniProtKB-KW"/>
</dbReference>
<evidence type="ECO:0000256" key="12">
    <source>
        <dbReference type="ARBA" id="ARBA00023316"/>
    </source>
</evidence>
<evidence type="ECO:0000256" key="7">
    <source>
        <dbReference type="ARBA" id="ARBA00022679"/>
    </source>
</evidence>
<accession>A0A974NUS2</accession>
<evidence type="ECO:0000256" key="5">
    <source>
        <dbReference type="ARBA" id="ARBA00022670"/>
    </source>
</evidence>
<dbReference type="GO" id="GO:0071555">
    <property type="term" value="P:cell wall organization"/>
    <property type="evidence" value="ECO:0007669"/>
    <property type="project" value="UniProtKB-KW"/>
</dbReference>
<dbReference type="SUPFAM" id="SSF56601">
    <property type="entry name" value="beta-lactamase/transpeptidase-like"/>
    <property type="match status" value="1"/>
</dbReference>
<evidence type="ECO:0000256" key="8">
    <source>
        <dbReference type="ARBA" id="ARBA00022801"/>
    </source>
</evidence>
<dbReference type="GO" id="GO:0030288">
    <property type="term" value="C:outer membrane-bounded periplasmic space"/>
    <property type="evidence" value="ECO:0007669"/>
    <property type="project" value="TreeGrafter"/>
</dbReference>
<dbReference type="InterPro" id="IPR050396">
    <property type="entry name" value="Glycosyltr_51/Transpeptidase"/>
</dbReference>
<evidence type="ECO:0000256" key="16">
    <source>
        <dbReference type="SAM" id="Phobius"/>
    </source>
</evidence>
<comment type="similarity">
    <text evidence="3">In the N-terminal section; belongs to the glycosyltransferase 51 family.</text>
</comment>
<dbReference type="GO" id="GO:0008658">
    <property type="term" value="F:penicillin binding"/>
    <property type="evidence" value="ECO:0007669"/>
    <property type="project" value="InterPro"/>
</dbReference>
<dbReference type="PANTHER" id="PTHR32282">
    <property type="entry name" value="BINDING PROTEIN TRANSPEPTIDASE, PUTATIVE-RELATED"/>
    <property type="match status" value="1"/>
</dbReference>
<keyword evidence="6" id="KW-0328">Glycosyltransferase</keyword>
<evidence type="ECO:0000313" key="20">
    <source>
        <dbReference type="Proteomes" id="UP000595894"/>
    </source>
</evidence>
<dbReference type="InterPro" id="IPR023346">
    <property type="entry name" value="Lysozyme-like_dom_sf"/>
</dbReference>
<dbReference type="Proteomes" id="UP000595894">
    <property type="component" value="Chromosome"/>
</dbReference>
<comment type="catalytic activity">
    <reaction evidence="14">
        <text>[GlcNAc-(1-&gt;4)-Mur2Ac(oyl-L-Ala-gamma-D-Glu-L-Lys-D-Ala-D-Ala)](n)-di-trans,octa-cis-undecaprenyl diphosphate + beta-D-GlcNAc-(1-&gt;4)-Mur2Ac(oyl-L-Ala-gamma-D-Glu-L-Lys-D-Ala-D-Ala)-di-trans,octa-cis-undecaprenyl diphosphate = [GlcNAc-(1-&gt;4)-Mur2Ac(oyl-L-Ala-gamma-D-Glu-L-Lys-D-Ala-D-Ala)](n+1)-di-trans,octa-cis-undecaprenyl diphosphate + di-trans,octa-cis-undecaprenyl diphosphate + H(+)</text>
        <dbReference type="Rhea" id="RHEA:23708"/>
        <dbReference type="Rhea" id="RHEA-COMP:9602"/>
        <dbReference type="Rhea" id="RHEA-COMP:9603"/>
        <dbReference type="ChEBI" id="CHEBI:15378"/>
        <dbReference type="ChEBI" id="CHEBI:58405"/>
        <dbReference type="ChEBI" id="CHEBI:60033"/>
        <dbReference type="ChEBI" id="CHEBI:78435"/>
        <dbReference type="EC" id="2.4.99.28"/>
    </reaction>
</comment>
<dbReference type="AlphaFoldDB" id="A0A974NUS2"/>
<dbReference type="Gene3D" id="1.10.3810.10">
    <property type="entry name" value="Biosynthetic peptidoglycan transglycosylase-like"/>
    <property type="match status" value="1"/>
</dbReference>
<dbReference type="KEGG" id="sari:H5J25_18585"/>
<keyword evidence="12" id="KW-0961">Cell wall biogenesis/degradation</keyword>
<dbReference type="PANTHER" id="PTHR32282:SF33">
    <property type="entry name" value="PEPTIDOGLYCAN GLYCOSYLTRANSFERASE"/>
    <property type="match status" value="1"/>
</dbReference>
<keyword evidence="10" id="KW-0573">Peptidoglycan synthesis</keyword>
<evidence type="ECO:0000259" key="18">
    <source>
        <dbReference type="Pfam" id="PF00912"/>
    </source>
</evidence>
<feature type="compositionally biased region" description="Pro residues" evidence="15">
    <location>
        <begin position="28"/>
        <end position="42"/>
    </location>
</feature>
<keyword evidence="5" id="KW-0645">Protease</keyword>
<dbReference type="GO" id="GO:0008955">
    <property type="term" value="F:peptidoglycan glycosyltransferase activity"/>
    <property type="evidence" value="ECO:0007669"/>
    <property type="project" value="UniProtKB-EC"/>
</dbReference>
<keyword evidence="8" id="KW-0378">Hydrolase</keyword>
<evidence type="ECO:0000256" key="4">
    <source>
        <dbReference type="ARBA" id="ARBA00022645"/>
    </source>
</evidence>
<dbReference type="Gene3D" id="3.40.710.10">
    <property type="entry name" value="DD-peptidase/beta-lactamase superfamily"/>
    <property type="match status" value="1"/>
</dbReference>
<evidence type="ECO:0000256" key="9">
    <source>
        <dbReference type="ARBA" id="ARBA00022960"/>
    </source>
</evidence>
<proteinExistence type="inferred from homology"/>
<dbReference type="GO" id="GO:0009002">
    <property type="term" value="F:serine-type D-Ala-D-Ala carboxypeptidase activity"/>
    <property type="evidence" value="ECO:0007669"/>
    <property type="project" value="UniProtKB-EC"/>
</dbReference>
<keyword evidence="16" id="KW-1133">Transmembrane helix</keyword>
<keyword evidence="7" id="KW-0808">Transferase</keyword>
<evidence type="ECO:0000256" key="6">
    <source>
        <dbReference type="ARBA" id="ARBA00022676"/>
    </source>
</evidence>
<dbReference type="GO" id="GO:0006508">
    <property type="term" value="P:proteolysis"/>
    <property type="evidence" value="ECO:0007669"/>
    <property type="project" value="UniProtKB-KW"/>
</dbReference>
<comment type="catalytic activity">
    <reaction evidence="13">
        <text>Preferential cleavage: (Ac)2-L-Lys-D-Ala-|-D-Ala. Also transpeptidation of peptidyl-alanyl moieties that are N-acyl substituents of D-alanine.</text>
        <dbReference type="EC" id="3.4.16.4"/>
    </reaction>
</comment>
<keyword evidence="4" id="KW-0121">Carboxypeptidase</keyword>
<feature type="domain" description="Penicillin-binding protein transpeptidase" evidence="17">
    <location>
        <begin position="365"/>
        <end position="579"/>
    </location>
</feature>
<evidence type="ECO:0000259" key="17">
    <source>
        <dbReference type="Pfam" id="PF00905"/>
    </source>
</evidence>
<dbReference type="RefSeq" id="WP_202093638.1">
    <property type="nucleotide sequence ID" value="NZ_CP061035.1"/>
</dbReference>
<dbReference type="EMBL" id="CP061035">
    <property type="protein sequence ID" value="QQV77282.1"/>
    <property type="molecule type" value="Genomic_DNA"/>
</dbReference>
<keyword evidence="11" id="KW-0511">Multifunctional enzyme</keyword>
<organism evidence="19 20">
    <name type="scientific">Sphingomonas aliaeris</name>
    <dbReference type="NCBI Taxonomy" id="2759526"/>
    <lineage>
        <taxon>Bacteria</taxon>
        <taxon>Pseudomonadati</taxon>
        <taxon>Pseudomonadota</taxon>
        <taxon>Alphaproteobacteria</taxon>
        <taxon>Sphingomonadales</taxon>
        <taxon>Sphingomonadaceae</taxon>
        <taxon>Sphingomonas</taxon>
    </lineage>
</organism>
<feature type="region of interest" description="Disordered" evidence="15">
    <location>
        <begin position="667"/>
        <end position="709"/>
    </location>
</feature>
<sequence length="709" mass="76802">MRPYPFDPATTPPAKPLRGYDPAAYGPTEPPPPPPASPPPPNYDREPDDYSEDSVRPRRGSRWRWPMRIAGLGIVLFVLAVIWLAFTAPLSKSLEPLTPPSITLLAEDNTPIARRGAIIGQPVDAAKLPANVTNAFLAIEDRRFKSHWGIDPRGIARAFWHNVRSSGRSQGGSTITQQLAKNAFLDSDRTAARKIREVMIAFWLEAWLSKDEILSRYLSNVYFGDNVYGLTAAAKHYFNRSPDDLSIGQSAMLAGLVKAPSKLAPTVNLSGARARQKLVVAAMADAGFITAREAADVRPARLSTNSIKPLPDGTYFADWVLPEARDRAGEIVRETTVKTTLDRRLQTAAERSVRSAGLRDAQVALVAMRPDGRVVAMVGGKKYADSPFNRATQAKRQPGSAFKLFVYLAAMREGLTPDSLVEDTPVTIADWSPRNSDGRYEGKITLRRAFAKSSNVAAARLIQQVGVKNVIRAARDLGISTPIASEATIALGTSTVSLLELTTAYAAVAAKSYPVRAHGVEAEGDRSWYQTLTERSRPLAGDVQEHMLDLLSASAETGTGRQAALSVKTYGKTGTTQDSRDALFLGFAGDLVVGVWVGNDDNTPNAGLSGGGIPARIWRDFMMRALRVGPAVAPEPDPVVDEASGNEEGLFGIDGINLPEGDIEGLGLNLHVGPDGSIELNRSRDGERRPPPRREERAPRDEPFPDEEP</sequence>